<dbReference type="GO" id="GO:0005524">
    <property type="term" value="F:ATP binding"/>
    <property type="evidence" value="ECO:0007669"/>
    <property type="project" value="InterPro"/>
</dbReference>
<dbReference type="EMBL" id="LBQB01000008">
    <property type="protein sequence ID" value="KKP69268.1"/>
    <property type="molecule type" value="Genomic_DNA"/>
</dbReference>
<name>A0A0G0BIL4_UNCC3</name>
<dbReference type="PRINTS" id="PR00364">
    <property type="entry name" value="DISEASERSIST"/>
</dbReference>
<dbReference type="GO" id="GO:0004252">
    <property type="term" value="F:serine-type endopeptidase activity"/>
    <property type="evidence" value="ECO:0007669"/>
    <property type="project" value="InterPro"/>
</dbReference>
<dbReference type="InterPro" id="IPR054594">
    <property type="entry name" value="Lon_lid"/>
</dbReference>
<dbReference type="PANTHER" id="PTHR43718:SF2">
    <property type="entry name" value="LON PROTEASE HOMOLOG, MITOCHONDRIAL"/>
    <property type="match status" value="1"/>
</dbReference>
<feature type="domain" description="AAA+ ATPase" evidence="1">
    <location>
        <begin position="139"/>
        <end position="283"/>
    </location>
</feature>
<dbReference type="Gene3D" id="3.40.50.300">
    <property type="entry name" value="P-loop containing nucleotide triphosphate hydrolases"/>
    <property type="match status" value="1"/>
</dbReference>
<keyword evidence="2" id="KW-0645">Protease</keyword>
<dbReference type="InterPro" id="IPR003959">
    <property type="entry name" value="ATPase_AAA_core"/>
</dbReference>
<sequence>MPMNTAPKSLNTDLKDDNFLSQEVDKLQKQLEEAVIPPELKENVRLMIRRVANLFGSAAYASEYENASLYLDWVTCLPWDRRSEDNLDLDRARKILDVNHYGMEPVKERILEYLAVINLQDRKRKLKTEEEKKGKVHFRNNVIFLVGLPGIGKTSVAKSVAEALNKEFVRIPFGGMGSAVILRGQSRVFPDAEPGLVIKSLRRAKTKNPLILLDEIDRVADSARAEIMGVLLELLDPEQNNEYRDHFIDYPFDLSEAMFIATGNNTGGVANAVLDRLEVIQMPSYTDQEKLAIARNYLFPKEMANVGLSESDLQIDEDVWVDIIRPLGYDAGVRMLSRTIQGICRIVAKKIVLGEGKSFRVTTENVKEYLPKW</sequence>
<evidence type="ECO:0000313" key="3">
    <source>
        <dbReference type="Proteomes" id="UP000034581"/>
    </source>
</evidence>
<organism evidence="2 3">
    <name type="scientific">candidate division CPR3 bacterium GW2011_GWF2_35_18</name>
    <dbReference type="NCBI Taxonomy" id="1618350"/>
    <lineage>
        <taxon>Bacteria</taxon>
        <taxon>Bacteria division CPR3</taxon>
    </lineage>
</organism>
<evidence type="ECO:0000259" key="1">
    <source>
        <dbReference type="SMART" id="SM00382"/>
    </source>
</evidence>
<dbReference type="SMART" id="SM00382">
    <property type="entry name" value="AAA"/>
    <property type="match status" value="1"/>
</dbReference>
<dbReference type="Gene3D" id="1.10.8.60">
    <property type="match status" value="1"/>
</dbReference>
<dbReference type="Proteomes" id="UP000034581">
    <property type="component" value="Unassembled WGS sequence"/>
</dbReference>
<protein>
    <submittedName>
        <fullName evidence="2">Lon protease</fullName>
    </submittedName>
</protein>
<dbReference type="Pfam" id="PF22667">
    <property type="entry name" value="Lon_lid"/>
    <property type="match status" value="1"/>
</dbReference>
<reference evidence="2 3" key="1">
    <citation type="journal article" date="2015" name="Nature">
        <title>rRNA introns, odd ribosomes, and small enigmatic genomes across a large radiation of phyla.</title>
        <authorList>
            <person name="Brown C.T."/>
            <person name="Hug L.A."/>
            <person name="Thomas B.C."/>
            <person name="Sharon I."/>
            <person name="Castelle C.J."/>
            <person name="Singh A."/>
            <person name="Wilkins M.J."/>
            <person name="Williams K.H."/>
            <person name="Banfield J.F."/>
        </authorList>
    </citation>
    <scope>NUCLEOTIDE SEQUENCE [LARGE SCALE GENOMIC DNA]</scope>
</reference>
<dbReference type="PATRIC" id="fig|1618350.3.peg.1016"/>
<dbReference type="InterPro" id="IPR027065">
    <property type="entry name" value="Lon_Prtase"/>
</dbReference>
<dbReference type="InterPro" id="IPR003593">
    <property type="entry name" value="AAA+_ATPase"/>
</dbReference>
<accession>A0A0G0BIL4</accession>
<dbReference type="SUPFAM" id="SSF52540">
    <property type="entry name" value="P-loop containing nucleoside triphosphate hydrolases"/>
    <property type="match status" value="1"/>
</dbReference>
<dbReference type="AlphaFoldDB" id="A0A0G0BIL4"/>
<dbReference type="GO" id="GO:0004176">
    <property type="term" value="F:ATP-dependent peptidase activity"/>
    <property type="evidence" value="ECO:0007669"/>
    <property type="project" value="InterPro"/>
</dbReference>
<evidence type="ECO:0000313" key="2">
    <source>
        <dbReference type="EMBL" id="KKP69268.1"/>
    </source>
</evidence>
<dbReference type="GO" id="GO:0006515">
    <property type="term" value="P:protein quality control for misfolded or incompletely synthesized proteins"/>
    <property type="evidence" value="ECO:0007669"/>
    <property type="project" value="TreeGrafter"/>
</dbReference>
<keyword evidence="2" id="KW-0378">Hydrolase</keyword>
<dbReference type="PANTHER" id="PTHR43718">
    <property type="entry name" value="LON PROTEASE"/>
    <property type="match status" value="1"/>
</dbReference>
<dbReference type="GO" id="GO:0016887">
    <property type="term" value="F:ATP hydrolysis activity"/>
    <property type="evidence" value="ECO:0007669"/>
    <property type="project" value="InterPro"/>
</dbReference>
<dbReference type="Pfam" id="PF00004">
    <property type="entry name" value="AAA"/>
    <property type="match status" value="1"/>
</dbReference>
<comment type="caution">
    <text evidence="2">The sequence shown here is derived from an EMBL/GenBank/DDBJ whole genome shotgun (WGS) entry which is preliminary data.</text>
</comment>
<gene>
    <name evidence="2" type="ORF">UR67_C0008G0024</name>
</gene>
<dbReference type="STRING" id="1618350.UR67_C0008G0024"/>
<dbReference type="InterPro" id="IPR027417">
    <property type="entry name" value="P-loop_NTPase"/>
</dbReference>
<proteinExistence type="predicted"/>